<evidence type="ECO:0000313" key="1">
    <source>
        <dbReference type="EMBL" id="RZQ64169.1"/>
    </source>
</evidence>
<keyword evidence="2" id="KW-1185">Reference proteome</keyword>
<gene>
    <name evidence="1" type="ORF">EWH70_09245</name>
</gene>
<name>A0A4Q7JA81_9PSEU</name>
<accession>A0A4Q7JA81</accession>
<comment type="caution">
    <text evidence="1">The sequence shown here is derived from an EMBL/GenBank/DDBJ whole genome shotgun (WGS) entry which is preliminary data.</text>
</comment>
<organism evidence="1 2">
    <name type="scientific">Amycolatopsis suaedae</name>
    <dbReference type="NCBI Taxonomy" id="2510978"/>
    <lineage>
        <taxon>Bacteria</taxon>
        <taxon>Bacillati</taxon>
        <taxon>Actinomycetota</taxon>
        <taxon>Actinomycetes</taxon>
        <taxon>Pseudonocardiales</taxon>
        <taxon>Pseudonocardiaceae</taxon>
        <taxon>Amycolatopsis</taxon>
    </lineage>
</organism>
<proteinExistence type="predicted"/>
<reference evidence="1 2" key="1">
    <citation type="submission" date="2019-02" db="EMBL/GenBank/DDBJ databases">
        <title>Draft genome sequence of Amycolatopsis sp. 8-3EHSu isolated from roots of Suaeda maritima.</title>
        <authorList>
            <person name="Duangmal K."/>
            <person name="Chantavorakit T."/>
        </authorList>
    </citation>
    <scope>NUCLEOTIDE SEQUENCE [LARGE SCALE GENOMIC DNA]</scope>
    <source>
        <strain evidence="1 2">8-3EHSu</strain>
    </source>
</reference>
<protein>
    <submittedName>
        <fullName evidence="1">Uncharacterized protein</fullName>
    </submittedName>
</protein>
<dbReference type="Proteomes" id="UP000292003">
    <property type="component" value="Unassembled WGS sequence"/>
</dbReference>
<dbReference type="RefSeq" id="WP_130474881.1">
    <property type="nucleotide sequence ID" value="NZ_SFCC01000004.1"/>
</dbReference>
<sequence>MGNPFVGEVSWDRHEDAWIGVFHPGYLHLLRINADGLRRLMVTRLAEHARGGVLGRPDPRLDALIWAHRMALSTPLPELEILIPAVNNLRKFLDALPPSGAVVELRGWPDRYVWGMVALDLWVALDAWLRAWSYGELVDGVPSPPESELRPWTDLRDWLNTQIVVPLRPVD</sequence>
<dbReference type="OrthoDB" id="3615020at2"/>
<evidence type="ECO:0000313" key="2">
    <source>
        <dbReference type="Proteomes" id="UP000292003"/>
    </source>
</evidence>
<dbReference type="EMBL" id="SFCC01000004">
    <property type="protein sequence ID" value="RZQ64169.1"/>
    <property type="molecule type" value="Genomic_DNA"/>
</dbReference>
<dbReference type="AlphaFoldDB" id="A0A4Q7JA81"/>